<accession>A0ABX3CJY2</accession>
<evidence type="ECO:0008006" key="3">
    <source>
        <dbReference type="Google" id="ProtNLM"/>
    </source>
</evidence>
<evidence type="ECO:0000313" key="2">
    <source>
        <dbReference type="Proteomes" id="UP000180194"/>
    </source>
</evidence>
<organism evidence="1 2">
    <name type="scientific">Cytobacillus oceanisediminis</name>
    <dbReference type="NCBI Taxonomy" id="665099"/>
    <lineage>
        <taxon>Bacteria</taxon>
        <taxon>Bacillati</taxon>
        <taxon>Bacillota</taxon>
        <taxon>Bacilli</taxon>
        <taxon>Bacillales</taxon>
        <taxon>Bacillaceae</taxon>
        <taxon>Cytobacillus</taxon>
    </lineage>
</organism>
<comment type="caution">
    <text evidence="1">The sequence shown here is derived from an EMBL/GenBank/DDBJ whole genome shotgun (WGS) entry which is preliminary data.</text>
</comment>
<evidence type="ECO:0000313" key="1">
    <source>
        <dbReference type="EMBL" id="OHX39238.1"/>
    </source>
</evidence>
<keyword evidence="2" id="KW-1185">Reference proteome</keyword>
<proteinExistence type="predicted"/>
<gene>
    <name evidence="1" type="ORF">BBV17_03695</name>
</gene>
<dbReference type="EMBL" id="MBRJ01000078">
    <property type="protein sequence ID" value="OHX39238.1"/>
    <property type="molecule type" value="Genomic_DNA"/>
</dbReference>
<protein>
    <recommendedName>
        <fullName evidence="3">DUF4178 domain-containing protein</fullName>
    </recommendedName>
</protein>
<reference evidence="1 2" key="1">
    <citation type="submission" date="2016-07" db="EMBL/GenBank/DDBJ databases">
        <title>Bacillus oceanisediminis whole genome.</title>
        <authorList>
            <person name="Pal Y."/>
            <person name="Verma A."/>
            <person name="Mual P."/>
            <person name="Srinivasan K."/>
        </authorList>
    </citation>
    <scope>NUCLEOTIDE SEQUENCE [LARGE SCALE GENOMIC DNA]</scope>
    <source>
        <strain evidence="1 2">Bhandara28</strain>
    </source>
</reference>
<sequence length="168" mass="19867">MLQGICLDDSQSAVLAKGRIYYLFPNGSNHYYVSKFPNPKAHTGCFQAEMFAIYEGELWPEEPGVRVIELDPEKVYKASLIWRRQGYQSTELKEYYIEPKDRHAYFFHDRELKRCGGCYPLHWFTGFVEVTEETEQISEEIVIEFEENDLIYTEDVQEFNGYEQLSLF</sequence>
<dbReference type="Proteomes" id="UP000180194">
    <property type="component" value="Unassembled WGS sequence"/>
</dbReference>
<name>A0ABX3CJY2_9BACI</name>